<reference evidence="1" key="1">
    <citation type="submission" date="2020-07" db="EMBL/GenBank/DDBJ databases">
        <title>Genomic analysis of a strain of Sedimentibacter Hydroxybenzoicus DSM7310.</title>
        <authorList>
            <person name="Ma S."/>
        </authorList>
    </citation>
    <scope>NUCLEOTIDE SEQUENCE</scope>
    <source>
        <strain evidence="1">DSM 7310</strain>
    </source>
</reference>
<sequence>MKEIVDKISKSELSYPLEERPKYHINCAEALLMAANEEYKLGLDDRFIKAVCPFGGGLQSECTCGALLGALSAIGVMFTEDRPSDNEKMKEITKKYVEEFEKEFGSLDCVTIKQHHRSITEGCTPVRVRAAEVFERVMEMP</sequence>
<dbReference type="Pfam" id="PF09719">
    <property type="entry name" value="C_GCAxxG_C_C"/>
    <property type="match status" value="1"/>
</dbReference>
<protein>
    <submittedName>
        <fullName evidence="1">C_GCAxxG_C_C family protein</fullName>
    </submittedName>
</protein>
<gene>
    <name evidence="1" type="ORF">HZF24_09005</name>
</gene>
<dbReference type="AlphaFoldDB" id="A0A974BK85"/>
<dbReference type="NCBIfam" id="TIGR01909">
    <property type="entry name" value="C_GCAxxG_C_C"/>
    <property type="match status" value="1"/>
</dbReference>
<evidence type="ECO:0000313" key="2">
    <source>
        <dbReference type="Proteomes" id="UP000611629"/>
    </source>
</evidence>
<dbReference type="InterPro" id="IPR010181">
    <property type="entry name" value="CGCAxxGCC_motif"/>
</dbReference>
<name>A0A974BK85_SEDHY</name>
<comment type="caution">
    <text evidence="1">The sequence shown here is derived from an EMBL/GenBank/DDBJ whole genome shotgun (WGS) entry which is preliminary data.</text>
</comment>
<organism evidence="1 2">
    <name type="scientific">Sedimentibacter hydroxybenzoicus DSM 7310</name>
    <dbReference type="NCBI Taxonomy" id="1123245"/>
    <lineage>
        <taxon>Bacteria</taxon>
        <taxon>Bacillati</taxon>
        <taxon>Bacillota</taxon>
        <taxon>Tissierellia</taxon>
        <taxon>Sedimentibacter</taxon>
    </lineage>
</organism>
<dbReference type="RefSeq" id="WP_179237985.1">
    <property type="nucleotide sequence ID" value="NZ_JACBNQ010000008.1"/>
</dbReference>
<dbReference type="EMBL" id="JACBNQ010000008">
    <property type="protein sequence ID" value="NYB74282.1"/>
    <property type="molecule type" value="Genomic_DNA"/>
</dbReference>
<dbReference type="Proteomes" id="UP000611629">
    <property type="component" value="Unassembled WGS sequence"/>
</dbReference>
<proteinExistence type="predicted"/>
<keyword evidence="2" id="KW-1185">Reference proteome</keyword>
<accession>A0A974BK85</accession>
<evidence type="ECO:0000313" key="1">
    <source>
        <dbReference type="EMBL" id="NYB74282.1"/>
    </source>
</evidence>